<dbReference type="Pfam" id="PF13812">
    <property type="entry name" value="PPR_3"/>
    <property type="match status" value="1"/>
</dbReference>
<reference evidence="5 6" key="2">
    <citation type="journal article" date="2017" name="Nature">
        <title>The Apostasia genome and the evolution of orchids.</title>
        <authorList>
            <person name="Zhang G.Q."/>
            <person name="Liu K.W."/>
            <person name="Li Z."/>
            <person name="Lohaus R."/>
            <person name="Hsiao Y.Y."/>
            <person name="Niu S.C."/>
            <person name="Wang J.Y."/>
            <person name="Lin Y.C."/>
            <person name="Xu Q."/>
            <person name="Chen L.J."/>
            <person name="Yoshida K."/>
            <person name="Fujiwara S."/>
            <person name="Wang Z.W."/>
            <person name="Zhang Y.Q."/>
            <person name="Mitsuda N."/>
            <person name="Wang M."/>
            <person name="Liu G.H."/>
            <person name="Pecoraro L."/>
            <person name="Huang H.X."/>
            <person name="Xiao X.J."/>
            <person name="Lin M."/>
            <person name="Wu X.Y."/>
            <person name="Wu W.L."/>
            <person name="Chen Y.Y."/>
            <person name="Chang S.B."/>
            <person name="Sakamoto S."/>
            <person name="Ohme-Takagi M."/>
            <person name="Yagi M."/>
            <person name="Zeng S.J."/>
            <person name="Shen C.Y."/>
            <person name="Yeh C.M."/>
            <person name="Luo Y.B."/>
            <person name="Tsai W.C."/>
            <person name="Van de Peer Y."/>
            <person name="Liu Z.J."/>
        </authorList>
    </citation>
    <scope>NUCLEOTIDE SEQUENCE [LARGE SCALE GENOMIC DNA]</scope>
    <source>
        <tissue evidence="5">The whole plant</tissue>
    </source>
</reference>
<feature type="repeat" description="PPR" evidence="3">
    <location>
        <begin position="407"/>
        <end position="441"/>
    </location>
</feature>
<organism evidence="5 6">
    <name type="scientific">Dendrobium catenatum</name>
    <dbReference type="NCBI Taxonomy" id="906689"/>
    <lineage>
        <taxon>Eukaryota</taxon>
        <taxon>Viridiplantae</taxon>
        <taxon>Streptophyta</taxon>
        <taxon>Embryophyta</taxon>
        <taxon>Tracheophyta</taxon>
        <taxon>Spermatophyta</taxon>
        <taxon>Magnoliopsida</taxon>
        <taxon>Liliopsida</taxon>
        <taxon>Asparagales</taxon>
        <taxon>Orchidaceae</taxon>
        <taxon>Epidendroideae</taxon>
        <taxon>Malaxideae</taxon>
        <taxon>Dendrobiinae</taxon>
        <taxon>Dendrobium</taxon>
    </lineage>
</organism>
<feature type="domain" description="DYW" evidence="4">
    <location>
        <begin position="622"/>
        <end position="714"/>
    </location>
</feature>
<protein>
    <submittedName>
        <fullName evidence="5">Pentatricopeptide repeat-containing protein</fullName>
    </submittedName>
</protein>
<dbReference type="GO" id="GO:0008270">
    <property type="term" value="F:zinc ion binding"/>
    <property type="evidence" value="ECO:0007669"/>
    <property type="project" value="InterPro"/>
</dbReference>
<gene>
    <name evidence="5" type="primary">PCMP-H60</name>
    <name evidence="5" type="ORF">MA16_Dca015891</name>
</gene>
<dbReference type="FunFam" id="1.25.40.10:FF:000144">
    <property type="entry name" value="Pentatricopeptide repeat-containing protein, mitochondrial"/>
    <property type="match status" value="1"/>
</dbReference>
<dbReference type="FunFam" id="1.25.40.10:FF:000201">
    <property type="entry name" value="Pentatricopeptide repeat-containing protein mitochondrial"/>
    <property type="match status" value="1"/>
</dbReference>
<sequence length="714" mass="79427">MPQRNVSTLIALFTGYMQNGLQDEILDLFFQMQCEGIRPNSFTFATALASAAAQGELQKGRMVHGQLIKSGNESAVFVCNSLMNMYSKCRLIKNSKLVFEGMEYRNSISWNSMMAGLVSNGSYSEALKLYFQMRAEGIKPTQSSFVTAINICSNLKNLVFARQLHGCVVKEGYGLDGNSLTALLVAYIKCAEMEEAFKLFTLMVETRNVVSFTALIGGYIQNGNNYKAAILFSEMRKDGFDPNDFTYSTILTAAPMISPYLIHCLLIKTRYESFPSVGTALLDAYTKVGNIHAASMVFENIEEKDIVAWSAMLGSYAQAGDTEGSIKLFKAMAREGVVPNEFTLSSIINVCAGITAAVDQGRQFHAESIKFRQHDNICVSSALITMYAKKGSIENAYKVFQKQSARDLVSWNSMISGFAQHGYGKSALDIFGDMEARGLEMDDITFLGVIMACTHTGLVEEGKRYFNLMVKNHGICPTMEVYACMVDLYGRAGKLEEAMKLINGMPFEADAMIWRILLGVCRVHRNVELGEIAAENLIKLEPQDSAAYVLLSNIYAAAGEWEKKGRIRKLMDDRKVKKEAGLSWIQVKNKVHAFIASDTSHSLSDQIYRKLEEIKLKLKEKGYVPDTNFVLHDLEHEHKEALLAQHSERLAIAFGLISTPDGSPLQIVKNLRICGDCHTVIKLVSEIEGRNIVVRDSNRFHHFKGGACSCGDFW</sequence>
<evidence type="ECO:0000256" key="2">
    <source>
        <dbReference type="ARBA" id="ARBA00022737"/>
    </source>
</evidence>
<dbReference type="PANTHER" id="PTHR47926">
    <property type="entry name" value="PENTATRICOPEPTIDE REPEAT-CONTAINING PROTEIN"/>
    <property type="match status" value="1"/>
</dbReference>
<dbReference type="InterPro" id="IPR046960">
    <property type="entry name" value="PPR_At4g14850-like_plant"/>
</dbReference>
<evidence type="ECO:0000256" key="1">
    <source>
        <dbReference type="ARBA" id="ARBA00006643"/>
    </source>
</evidence>
<feature type="repeat" description="PPR" evidence="3">
    <location>
        <begin position="5"/>
        <end position="39"/>
    </location>
</feature>
<dbReference type="Pfam" id="PF13041">
    <property type="entry name" value="PPR_2"/>
    <property type="match status" value="4"/>
</dbReference>
<dbReference type="OrthoDB" id="185373at2759"/>
<feature type="repeat" description="PPR" evidence="3">
    <location>
        <begin position="305"/>
        <end position="339"/>
    </location>
</feature>
<feature type="repeat" description="PPR" evidence="3">
    <location>
        <begin position="106"/>
        <end position="140"/>
    </location>
</feature>
<dbReference type="GO" id="GO:0009451">
    <property type="term" value="P:RNA modification"/>
    <property type="evidence" value="ECO:0007669"/>
    <property type="project" value="InterPro"/>
</dbReference>
<reference evidence="5 6" key="1">
    <citation type="journal article" date="2016" name="Sci. Rep.">
        <title>The Dendrobium catenatum Lindl. genome sequence provides insights into polysaccharide synthase, floral development and adaptive evolution.</title>
        <authorList>
            <person name="Zhang G.Q."/>
            <person name="Xu Q."/>
            <person name="Bian C."/>
            <person name="Tsai W.C."/>
            <person name="Yeh C.M."/>
            <person name="Liu K.W."/>
            <person name="Yoshida K."/>
            <person name="Zhang L.S."/>
            <person name="Chang S.B."/>
            <person name="Chen F."/>
            <person name="Shi Y."/>
            <person name="Su Y.Y."/>
            <person name="Zhang Y.Q."/>
            <person name="Chen L.J."/>
            <person name="Yin Y."/>
            <person name="Lin M."/>
            <person name="Huang H."/>
            <person name="Deng H."/>
            <person name="Wang Z.W."/>
            <person name="Zhu S.L."/>
            <person name="Zhao X."/>
            <person name="Deng C."/>
            <person name="Niu S.C."/>
            <person name="Huang J."/>
            <person name="Wang M."/>
            <person name="Liu G.H."/>
            <person name="Yang H.J."/>
            <person name="Xiao X.J."/>
            <person name="Hsiao Y.Y."/>
            <person name="Wu W.L."/>
            <person name="Chen Y.Y."/>
            <person name="Mitsuda N."/>
            <person name="Ohme-Takagi M."/>
            <person name="Luo Y.B."/>
            <person name="Van de Peer Y."/>
            <person name="Liu Z.J."/>
        </authorList>
    </citation>
    <scope>NUCLEOTIDE SEQUENCE [LARGE SCALE GENOMIC DNA]</scope>
    <source>
        <tissue evidence="5">The whole plant</tissue>
    </source>
</reference>
<evidence type="ECO:0000313" key="5">
    <source>
        <dbReference type="EMBL" id="PKU64630.1"/>
    </source>
</evidence>
<dbReference type="Pfam" id="PF14432">
    <property type="entry name" value="DYW_deaminase"/>
    <property type="match status" value="1"/>
</dbReference>
<name>A0A2I0VMJ5_9ASPA</name>
<comment type="similarity">
    <text evidence="1">Belongs to the PPR family. PCMP-H subfamily.</text>
</comment>
<dbReference type="PROSITE" id="PS51375">
    <property type="entry name" value="PPR"/>
    <property type="match status" value="5"/>
</dbReference>
<keyword evidence="6" id="KW-1185">Reference proteome</keyword>
<dbReference type="AlphaFoldDB" id="A0A2I0VMJ5"/>
<accession>A0A2I0VMJ5</accession>
<evidence type="ECO:0000259" key="4">
    <source>
        <dbReference type="Pfam" id="PF14432"/>
    </source>
</evidence>
<dbReference type="PANTHER" id="PTHR47926:SF538">
    <property type="entry name" value="WHIM2 DOMAIN-CONTAINING PROTEIN"/>
    <property type="match status" value="1"/>
</dbReference>
<dbReference type="Pfam" id="PF20431">
    <property type="entry name" value="E_motif"/>
    <property type="match status" value="1"/>
</dbReference>
<dbReference type="GO" id="GO:0003723">
    <property type="term" value="F:RNA binding"/>
    <property type="evidence" value="ECO:0007669"/>
    <property type="project" value="InterPro"/>
</dbReference>
<dbReference type="EMBL" id="KZ503407">
    <property type="protein sequence ID" value="PKU64630.1"/>
    <property type="molecule type" value="Genomic_DNA"/>
</dbReference>
<proteinExistence type="inferred from homology"/>
<keyword evidence="2" id="KW-0677">Repeat</keyword>
<dbReference type="Proteomes" id="UP000233837">
    <property type="component" value="Unassembled WGS sequence"/>
</dbReference>
<dbReference type="InterPro" id="IPR011990">
    <property type="entry name" value="TPR-like_helical_dom_sf"/>
</dbReference>
<evidence type="ECO:0000313" key="6">
    <source>
        <dbReference type="Proteomes" id="UP000233837"/>
    </source>
</evidence>
<feature type="repeat" description="PPR" evidence="3">
    <location>
        <begin position="208"/>
        <end position="242"/>
    </location>
</feature>
<dbReference type="Gene3D" id="1.25.40.10">
    <property type="entry name" value="Tetratricopeptide repeat domain"/>
    <property type="match status" value="4"/>
</dbReference>
<dbReference type="FunFam" id="1.25.40.10:FF:000344">
    <property type="entry name" value="Pentatricopeptide repeat-containing protein"/>
    <property type="match status" value="1"/>
</dbReference>
<evidence type="ECO:0000256" key="3">
    <source>
        <dbReference type="PROSITE-ProRule" id="PRU00708"/>
    </source>
</evidence>
<dbReference type="Pfam" id="PF01535">
    <property type="entry name" value="PPR"/>
    <property type="match status" value="4"/>
</dbReference>
<dbReference type="InterPro" id="IPR002885">
    <property type="entry name" value="PPR_rpt"/>
</dbReference>
<dbReference type="NCBIfam" id="TIGR00756">
    <property type="entry name" value="PPR"/>
    <property type="match status" value="5"/>
</dbReference>
<dbReference type="InterPro" id="IPR032867">
    <property type="entry name" value="DYW_dom"/>
</dbReference>
<dbReference type="InterPro" id="IPR046848">
    <property type="entry name" value="E_motif"/>
</dbReference>
<dbReference type="FunFam" id="1.25.40.10:FF:000366">
    <property type="entry name" value="Pentatricopeptide (PPR) repeat-containing protein"/>
    <property type="match status" value="1"/>
</dbReference>